<evidence type="ECO:0000313" key="3">
    <source>
        <dbReference type="Proteomes" id="UP001281614"/>
    </source>
</evidence>
<evidence type="ECO:0000256" key="1">
    <source>
        <dbReference type="SAM" id="SignalP"/>
    </source>
</evidence>
<dbReference type="AlphaFoldDB" id="A0AAD9Y041"/>
<organism evidence="2 3">
    <name type="scientific">Colletotrichum kahawae</name>
    <name type="common">Coffee berry disease fungus</name>
    <dbReference type="NCBI Taxonomy" id="34407"/>
    <lineage>
        <taxon>Eukaryota</taxon>
        <taxon>Fungi</taxon>
        <taxon>Dikarya</taxon>
        <taxon>Ascomycota</taxon>
        <taxon>Pezizomycotina</taxon>
        <taxon>Sordariomycetes</taxon>
        <taxon>Hypocreomycetidae</taxon>
        <taxon>Glomerellales</taxon>
        <taxon>Glomerellaceae</taxon>
        <taxon>Colletotrichum</taxon>
        <taxon>Colletotrichum gloeosporioides species complex</taxon>
    </lineage>
</organism>
<keyword evidence="3" id="KW-1185">Reference proteome</keyword>
<evidence type="ECO:0008006" key="4">
    <source>
        <dbReference type="Google" id="ProtNLM"/>
    </source>
</evidence>
<feature type="chain" id="PRO_5042227251" description="AA1-like domain-containing protein" evidence="1">
    <location>
        <begin position="16"/>
        <end position="129"/>
    </location>
</feature>
<accession>A0AAD9Y041</accession>
<proteinExistence type="predicted"/>
<dbReference type="EMBL" id="VYYT01000776">
    <property type="protein sequence ID" value="KAK2729748.1"/>
    <property type="molecule type" value="Genomic_DNA"/>
</dbReference>
<evidence type="ECO:0000313" key="2">
    <source>
        <dbReference type="EMBL" id="KAK2729748.1"/>
    </source>
</evidence>
<reference evidence="2" key="1">
    <citation type="submission" date="2023-02" db="EMBL/GenBank/DDBJ databases">
        <title>Colletotrichum kahawae CIFC_Que2 genome sequencing and assembly.</title>
        <authorList>
            <person name="Baroncelli R."/>
        </authorList>
    </citation>
    <scope>NUCLEOTIDE SEQUENCE</scope>
    <source>
        <strain evidence="2">CIFC_Que2</strain>
    </source>
</reference>
<sequence>MRFAAAFGLFSLAAALPATPEGASSGAAALDSRATPMAGSSIYSWPATATPLDIEFYTGAKLTIKSLDLTNVQVDCSNKADQNAEFIITDNESKAVIYSYKVKIGETCNSVSFPKGENAIMITTKMGYF</sequence>
<comment type="caution">
    <text evidence="2">The sequence shown here is derived from an EMBL/GenBank/DDBJ whole genome shotgun (WGS) entry which is preliminary data.</text>
</comment>
<gene>
    <name evidence="2" type="ORF">CKAH01_02722</name>
</gene>
<keyword evidence="1" id="KW-0732">Signal</keyword>
<protein>
    <recommendedName>
        <fullName evidence="4">AA1-like domain-containing protein</fullName>
    </recommendedName>
</protein>
<dbReference type="Proteomes" id="UP001281614">
    <property type="component" value="Unassembled WGS sequence"/>
</dbReference>
<feature type="signal peptide" evidence="1">
    <location>
        <begin position="1"/>
        <end position="15"/>
    </location>
</feature>
<name>A0AAD9Y041_COLKA</name>